<dbReference type="Pfam" id="PF04203">
    <property type="entry name" value="Sortase"/>
    <property type="match status" value="1"/>
</dbReference>
<dbReference type="SUPFAM" id="SSF63817">
    <property type="entry name" value="Sortase"/>
    <property type="match status" value="1"/>
</dbReference>
<proteinExistence type="predicted"/>
<dbReference type="InterPro" id="IPR042001">
    <property type="entry name" value="Sortase_F"/>
</dbReference>
<dbReference type="Proteomes" id="UP001156398">
    <property type="component" value="Unassembled WGS sequence"/>
</dbReference>
<comment type="caution">
    <text evidence="3">The sequence shown here is derived from an EMBL/GenBank/DDBJ whole genome shotgun (WGS) entry which is preliminary data.</text>
</comment>
<evidence type="ECO:0000256" key="2">
    <source>
        <dbReference type="SAM" id="MobiDB-lite"/>
    </source>
</evidence>
<dbReference type="Gene3D" id="2.40.260.10">
    <property type="entry name" value="Sortase"/>
    <property type="match status" value="1"/>
</dbReference>
<evidence type="ECO:0000313" key="3">
    <source>
        <dbReference type="EMBL" id="MDI5964460.1"/>
    </source>
</evidence>
<keyword evidence="4" id="KW-1185">Reference proteome</keyword>
<keyword evidence="1" id="KW-0378">Hydrolase</keyword>
<feature type="region of interest" description="Disordered" evidence="2">
    <location>
        <begin position="162"/>
        <end position="183"/>
    </location>
</feature>
<dbReference type="InterPro" id="IPR005754">
    <property type="entry name" value="Sortase"/>
</dbReference>
<organism evidence="3 4">
    <name type="scientific">Streptantibioticus silvisoli</name>
    <dbReference type="NCBI Taxonomy" id="2705255"/>
    <lineage>
        <taxon>Bacteria</taxon>
        <taxon>Bacillati</taxon>
        <taxon>Actinomycetota</taxon>
        <taxon>Actinomycetes</taxon>
        <taxon>Kitasatosporales</taxon>
        <taxon>Streptomycetaceae</taxon>
        <taxon>Streptantibioticus</taxon>
    </lineage>
</organism>
<dbReference type="RefSeq" id="WP_282704634.1">
    <property type="nucleotide sequence ID" value="NZ_JAAGKO020000024.1"/>
</dbReference>
<feature type="compositionally biased region" description="Basic residues" evidence="2">
    <location>
        <begin position="25"/>
        <end position="38"/>
    </location>
</feature>
<gene>
    <name evidence="3" type="ORF">POF43_017305</name>
</gene>
<evidence type="ECO:0000313" key="4">
    <source>
        <dbReference type="Proteomes" id="UP001156398"/>
    </source>
</evidence>
<reference evidence="3 4" key="1">
    <citation type="submission" date="2023-05" db="EMBL/GenBank/DDBJ databases">
        <title>Streptantibioticus silvisoli sp. nov., acidotolerant actinomycetes 1 from pine litter.</title>
        <authorList>
            <person name="Swiecimska M."/>
            <person name="Golinska P."/>
            <person name="Sangal V."/>
            <person name="Wachnowicz B."/>
            <person name="Goodfellow M."/>
        </authorList>
    </citation>
    <scope>NUCLEOTIDE SEQUENCE [LARGE SCALE GENOMIC DNA]</scope>
    <source>
        <strain evidence="3 4">SL54</strain>
    </source>
</reference>
<name>A0ABT6W152_9ACTN</name>
<feature type="region of interest" description="Disordered" evidence="2">
    <location>
        <begin position="1"/>
        <end position="67"/>
    </location>
</feature>
<dbReference type="EMBL" id="JAAGKO020000024">
    <property type="protein sequence ID" value="MDI5964460.1"/>
    <property type="molecule type" value="Genomic_DNA"/>
</dbReference>
<protein>
    <submittedName>
        <fullName evidence="3">Sortase</fullName>
    </submittedName>
</protein>
<dbReference type="CDD" id="cd05829">
    <property type="entry name" value="Sortase_F"/>
    <property type="match status" value="1"/>
</dbReference>
<evidence type="ECO:0000256" key="1">
    <source>
        <dbReference type="ARBA" id="ARBA00022801"/>
    </source>
</evidence>
<dbReference type="InterPro" id="IPR023365">
    <property type="entry name" value="Sortase_dom-sf"/>
</dbReference>
<accession>A0ABT6W152</accession>
<sequence>MNAVVPRYPAPVRRPAAPVTPAAQHGHRSGPRNARPRARTAPVGGRLSAHGHRDHRSRDHRSPPARRPGAAIIVGHVDSLTGPAAFYGLSTLRPGDEISIDRADGTRATFTVRALRQYDKDTFPDDEVYAATGTPSLRLITCGGTYDRRQAEYRADLVVHATGTTGRTDGTGPPSALPHRSGN</sequence>
<feature type="compositionally biased region" description="Low complexity" evidence="2">
    <location>
        <begin position="1"/>
        <end position="23"/>
    </location>
</feature>
<feature type="compositionally biased region" description="Low complexity" evidence="2">
    <location>
        <begin position="162"/>
        <end position="172"/>
    </location>
</feature>